<keyword evidence="4" id="KW-1185">Reference proteome</keyword>
<dbReference type="Gene3D" id="1.20.20.20">
    <property type="entry name" value="Haemophore, haem-binding domain"/>
    <property type="match status" value="1"/>
</dbReference>
<dbReference type="GO" id="GO:0020037">
    <property type="term" value="F:heme binding"/>
    <property type="evidence" value="ECO:0007669"/>
    <property type="project" value="InterPro"/>
</dbReference>
<evidence type="ECO:0000256" key="1">
    <source>
        <dbReference type="SAM" id="SignalP"/>
    </source>
</evidence>
<feature type="signal peptide" evidence="1">
    <location>
        <begin position="1"/>
        <end position="28"/>
    </location>
</feature>
<dbReference type="NCBIfam" id="TIGR04529">
    <property type="entry name" value="MTB_hemophore"/>
    <property type="match status" value="1"/>
</dbReference>
<dbReference type="OrthoDB" id="4728894at2"/>
<feature type="domain" description="Haemophore haem-binding" evidence="2">
    <location>
        <begin position="31"/>
        <end position="106"/>
    </location>
</feature>
<name>A0A378THF1_9MYCO</name>
<evidence type="ECO:0000313" key="4">
    <source>
        <dbReference type="Proteomes" id="UP000254978"/>
    </source>
</evidence>
<accession>A0A378THF1</accession>
<dbReference type="Pfam" id="PF16525">
    <property type="entry name" value="MHB"/>
    <property type="match status" value="1"/>
</dbReference>
<organism evidence="3 4">
    <name type="scientific">Mycolicibacterium tokaiense</name>
    <dbReference type="NCBI Taxonomy" id="39695"/>
    <lineage>
        <taxon>Bacteria</taxon>
        <taxon>Bacillati</taxon>
        <taxon>Actinomycetota</taxon>
        <taxon>Actinomycetes</taxon>
        <taxon>Mycobacteriales</taxon>
        <taxon>Mycobacteriaceae</taxon>
        <taxon>Mycolicibacterium</taxon>
    </lineage>
</organism>
<dbReference type="InterPro" id="IPR038378">
    <property type="entry name" value="MHB_sf"/>
</dbReference>
<proteinExistence type="predicted"/>
<reference evidence="3 4" key="1">
    <citation type="submission" date="2018-06" db="EMBL/GenBank/DDBJ databases">
        <authorList>
            <consortium name="Pathogen Informatics"/>
            <person name="Doyle S."/>
        </authorList>
    </citation>
    <scope>NUCLEOTIDE SEQUENCE [LARGE SCALE GENOMIC DNA]</scope>
    <source>
        <strain evidence="3 4">NCTC10821</strain>
    </source>
</reference>
<evidence type="ECO:0000259" key="2">
    <source>
        <dbReference type="Pfam" id="PF16525"/>
    </source>
</evidence>
<sequence>MTFMGKTVLGGALVSAATVAMLSAPVAAAEPCRADAATATISQVSGAASQYLAGHPGANDALSNALTQPRDQATTTVRNYFMANPGEYFDLRNITAPLQTLRSQCGASFAGSDLIAAFDEFQMG</sequence>
<evidence type="ECO:0000313" key="3">
    <source>
        <dbReference type="EMBL" id="STZ60060.1"/>
    </source>
</evidence>
<protein>
    <submittedName>
        <fullName evidence="3">Putative secreted protein</fullName>
    </submittedName>
</protein>
<feature type="chain" id="PRO_5039079734" evidence="1">
    <location>
        <begin position="29"/>
        <end position="124"/>
    </location>
</feature>
<dbReference type="EMBL" id="UGQT01000001">
    <property type="protein sequence ID" value="STZ60060.1"/>
    <property type="molecule type" value="Genomic_DNA"/>
</dbReference>
<dbReference type="Proteomes" id="UP000254978">
    <property type="component" value="Unassembled WGS sequence"/>
</dbReference>
<keyword evidence="1" id="KW-0732">Signal</keyword>
<gene>
    <name evidence="3" type="ORF">NCTC10821_03598</name>
</gene>
<dbReference type="InterPro" id="IPR032407">
    <property type="entry name" value="MHB"/>
</dbReference>
<dbReference type="AlphaFoldDB" id="A0A378THF1"/>
<dbReference type="RefSeq" id="WP_068919022.1">
    <property type="nucleotide sequence ID" value="NZ_AP022600.1"/>
</dbReference>